<proteinExistence type="predicted"/>
<gene>
    <name evidence="2" type="ORF">nbrc107696_03170</name>
</gene>
<keyword evidence="3" id="KW-1185">Reference proteome</keyword>
<organism evidence="2 3">
    <name type="scientific">Gordonia spumicola</name>
    <dbReference type="NCBI Taxonomy" id="589161"/>
    <lineage>
        <taxon>Bacteria</taxon>
        <taxon>Bacillati</taxon>
        <taxon>Actinomycetota</taxon>
        <taxon>Actinomycetes</taxon>
        <taxon>Mycobacteriales</taxon>
        <taxon>Gordoniaceae</taxon>
        <taxon>Gordonia</taxon>
    </lineage>
</organism>
<evidence type="ECO:0000313" key="2">
    <source>
        <dbReference type="EMBL" id="GED99870.1"/>
    </source>
</evidence>
<protein>
    <recommendedName>
        <fullName evidence="1">DUF6924 domain-containing protein</fullName>
    </recommendedName>
</protein>
<dbReference type="RefSeq" id="WP_161893819.1">
    <property type="nucleotide sequence ID" value="NZ_BJOV01000001.1"/>
</dbReference>
<sequence length="386" mass="42132">MTPSGEELIEFNRATAESTIVATVNFSHNVGNGWEVRRVWYSPPGYWRVEGADGVELVVGPDYVYRPVDGRMERSRATHARSSVGMLPAHLMQPHQILTMYTAWPAPEPPRSIGPTPPGPDAGLLAVAGSVHDGGPRWTIASDVLAKPVRGRPAWAVTIALSNDMGNRAYEWVFDAATGVVIGRNLGSLYGVTEVSDLVVGAPVDPAMFEWAGDCIDATVAAAQRADAAREEERFRDSNGAGNTVERYLDREYGTVLVRTDFTDDDAWVALVDSVNSDRDGLIGAGLPVVDNRRYEGWGVDDFLAAYDRTPRNVVIAGPDAFVHPERLLTYLRITPADVDSTERGTVRIVNADSLALMQANIDVTNMFLYEMTPDADGILRMEWLG</sequence>
<name>A0A7I9V4E3_9ACTN</name>
<feature type="domain" description="DUF6924" evidence="1">
    <location>
        <begin position="255"/>
        <end position="381"/>
    </location>
</feature>
<dbReference type="InterPro" id="IPR053832">
    <property type="entry name" value="DUF6924"/>
</dbReference>
<dbReference type="EMBL" id="BJOV01000001">
    <property type="protein sequence ID" value="GED99870.1"/>
    <property type="molecule type" value="Genomic_DNA"/>
</dbReference>
<accession>A0A7I9V4E3</accession>
<dbReference type="AlphaFoldDB" id="A0A7I9V4E3"/>
<evidence type="ECO:0000313" key="3">
    <source>
        <dbReference type="Proteomes" id="UP000444960"/>
    </source>
</evidence>
<reference evidence="3" key="1">
    <citation type="submission" date="2019-06" db="EMBL/GenBank/DDBJ databases">
        <title>Gordonia isolated from sludge of a wastewater treatment plant.</title>
        <authorList>
            <person name="Tamura T."/>
            <person name="Aoyama K."/>
            <person name="Kang Y."/>
            <person name="Saito S."/>
            <person name="Akiyama N."/>
            <person name="Yazawa K."/>
            <person name="Gonoi T."/>
            <person name="Mikami Y."/>
        </authorList>
    </citation>
    <scope>NUCLEOTIDE SEQUENCE [LARGE SCALE GENOMIC DNA]</scope>
    <source>
        <strain evidence="3">NBRC 107696</strain>
    </source>
</reference>
<dbReference type="Pfam" id="PF21962">
    <property type="entry name" value="DUF6924"/>
    <property type="match status" value="1"/>
</dbReference>
<dbReference type="OrthoDB" id="4380532at2"/>
<dbReference type="Proteomes" id="UP000444960">
    <property type="component" value="Unassembled WGS sequence"/>
</dbReference>
<evidence type="ECO:0000259" key="1">
    <source>
        <dbReference type="Pfam" id="PF21962"/>
    </source>
</evidence>
<comment type="caution">
    <text evidence="2">The sequence shown here is derived from an EMBL/GenBank/DDBJ whole genome shotgun (WGS) entry which is preliminary data.</text>
</comment>